<dbReference type="InterPro" id="IPR008993">
    <property type="entry name" value="TIMP-like_OB-fold"/>
</dbReference>
<name>K1P8S4_MAGGI</name>
<evidence type="ECO:0000313" key="1">
    <source>
        <dbReference type="EMBL" id="EKC17903.1"/>
    </source>
</evidence>
<organism evidence="1">
    <name type="scientific">Magallana gigas</name>
    <name type="common">Pacific oyster</name>
    <name type="synonym">Crassostrea gigas</name>
    <dbReference type="NCBI Taxonomy" id="29159"/>
    <lineage>
        <taxon>Eukaryota</taxon>
        <taxon>Metazoa</taxon>
        <taxon>Spiralia</taxon>
        <taxon>Lophotrochozoa</taxon>
        <taxon>Mollusca</taxon>
        <taxon>Bivalvia</taxon>
        <taxon>Autobranchia</taxon>
        <taxon>Pteriomorphia</taxon>
        <taxon>Ostreida</taxon>
        <taxon>Ostreoidea</taxon>
        <taxon>Ostreidae</taxon>
        <taxon>Magallana</taxon>
    </lineage>
</organism>
<dbReference type="SUPFAM" id="SSF50242">
    <property type="entry name" value="TIMP-like"/>
    <property type="match status" value="1"/>
</dbReference>
<dbReference type="EMBL" id="JH821214">
    <property type="protein sequence ID" value="EKC17903.1"/>
    <property type="molecule type" value="Genomic_DNA"/>
</dbReference>
<accession>K1P8S4</accession>
<proteinExistence type="predicted"/>
<protein>
    <submittedName>
        <fullName evidence="1">Uncharacterized protein</fullName>
    </submittedName>
</protein>
<sequence length="72" mass="8161">MELMKYGSLLVFVTACFGCDPSPKVQQDDFCYANFVFEANITSRNIGELNIEYGFDVQAIYKVRNIIGIINL</sequence>
<dbReference type="HOGENOM" id="CLU_2724652_0_0_1"/>
<dbReference type="PROSITE" id="PS51257">
    <property type="entry name" value="PROKAR_LIPOPROTEIN"/>
    <property type="match status" value="1"/>
</dbReference>
<dbReference type="AlphaFoldDB" id="K1P8S4"/>
<dbReference type="InParanoid" id="K1P8S4"/>
<reference evidence="1" key="1">
    <citation type="journal article" date="2012" name="Nature">
        <title>The oyster genome reveals stress adaptation and complexity of shell formation.</title>
        <authorList>
            <person name="Zhang G."/>
            <person name="Fang X."/>
            <person name="Guo X."/>
            <person name="Li L."/>
            <person name="Luo R."/>
            <person name="Xu F."/>
            <person name="Yang P."/>
            <person name="Zhang L."/>
            <person name="Wang X."/>
            <person name="Qi H."/>
            <person name="Xiong Z."/>
            <person name="Que H."/>
            <person name="Xie Y."/>
            <person name="Holland P.W."/>
            <person name="Paps J."/>
            <person name="Zhu Y."/>
            <person name="Wu F."/>
            <person name="Chen Y."/>
            <person name="Wang J."/>
            <person name="Peng C."/>
            <person name="Meng J."/>
            <person name="Yang L."/>
            <person name="Liu J."/>
            <person name="Wen B."/>
            <person name="Zhang N."/>
            <person name="Huang Z."/>
            <person name="Zhu Q."/>
            <person name="Feng Y."/>
            <person name="Mount A."/>
            <person name="Hedgecock D."/>
            <person name="Xu Z."/>
            <person name="Liu Y."/>
            <person name="Domazet-Loso T."/>
            <person name="Du Y."/>
            <person name="Sun X."/>
            <person name="Zhang S."/>
            <person name="Liu B."/>
            <person name="Cheng P."/>
            <person name="Jiang X."/>
            <person name="Li J."/>
            <person name="Fan D."/>
            <person name="Wang W."/>
            <person name="Fu W."/>
            <person name="Wang T."/>
            <person name="Wang B."/>
            <person name="Zhang J."/>
            <person name="Peng Z."/>
            <person name="Li Y."/>
            <person name="Li N."/>
            <person name="Wang J."/>
            <person name="Chen M."/>
            <person name="He Y."/>
            <person name="Tan F."/>
            <person name="Song X."/>
            <person name="Zheng Q."/>
            <person name="Huang R."/>
            <person name="Yang H."/>
            <person name="Du X."/>
            <person name="Chen L."/>
            <person name="Yang M."/>
            <person name="Gaffney P.M."/>
            <person name="Wang S."/>
            <person name="Luo L."/>
            <person name="She Z."/>
            <person name="Ming Y."/>
            <person name="Huang W."/>
            <person name="Zhang S."/>
            <person name="Huang B."/>
            <person name="Zhang Y."/>
            <person name="Qu T."/>
            <person name="Ni P."/>
            <person name="Miao G."/>
            <person name="Wang J."/>
            <person name="Wang Q."/>
            <person name="Steinberg C.E."/>
            <person name="Wang H."/>
            <person name="Li N."/>
            <person name="Qian L."/>
            <person name="Zhang G."/>
            <person name="Li Y."/>
            <person name="Yang H."/>
            <person name="Liu X."/>
            <person name="Wang J."/>
            <person name="Yin Y."/>
            <person name="Wang J."/>
        </authorList>
    </citation>
    <scope>NUCLEOTIDE SEQUENCE [LARGE SCALE GENOMIC DNA]</scope>
    <source>
        <strain evidence="1">05x7-T-G4-1.051#20</strain>
    </source>
</reference>
<gene>
    <name evidence="1" type="ORF">CGI_10000062</name>
</gene>